<dbReference type="FunCoup" id="T1F3N7">
    <property type="interactions" value="976"/>
</dbReference>
<dbReference type="CDD" id="cd24003">
    <property type="entry name" value="ASKHA_NBD_GDA1_CD39_NTPase"/>
    <property type="match status" value="1"/>
</dbReference>
<evidence type="ECO:0000256" key="3">
    <source>
        <dbReference type="PIRSR" id="PIRSR600407-1"/>
    </source>
</evidence>
<dbReference type="RefSeq" id="XP_009015050.1">
    <property type="nucleotide sequence ID" value="XM_009016802.1"/>
</dbReference>
<dbReference type="EMBL" id="AMQM01003730">
    <property type="status" value="NOT_ANNOTATED_CDS"/>
    <property type="molecule type" value="Genomic_DNA"/>
</dbReference>
<dbReference type="AlphaFoldDB" id="T1F3N7"/>
<evidence type="ECO:0000256" key="4">
    <source>
        <dbReference type="PIRSR" id="PIRSR600407-2"/>
    </source>
</evidence>
<feature type="binding site" evidence="4">
    <location>
        <begin position="204"/>
        <end position="208"/>
    </location>
    <ligand>
        <name>ATP</name>
        <dbReference type="ChEBI" id="CHEBI:30616"/>
    </ligand>
</feature>
<keyword evidence="8" id="KW-1185">Reference proteome</keyword>
<proteinExistence type="inferred from homology"/>
<dbReference type="GO" id="GO:0009134">
    <property type="term" value="P:nucleoside diphosphate catabolic process"/>
    <property type="evidence" value="ECO:0000318"/>
    <property type="project" value="GO_Central"/>
</dbReference>
<dbReference type="OMA" id="MASECHS"/>
<comment type="similarity">
    <text evidence="1">Belongs to the GDA1/CD39 NTPase family.</text>
</comment>
<evidence type="ECO:0000256" key="2">
    <source>
        <dbReference type="ARBA" id="ARBA00022801"/>
    </source>
</evidence>
<dbReference type="GO" id="GO:0004382">
    <property type="term" value="F:GDP phosphatase activity"/>
    <property type="evidence" value="ECO:0000318"/>
    <property type="project" value="GO_Central"/>
</dbReference>
<evidence type="ECO:0000256" key="1">
    <source>
        <dbReference type="ARBA" id="ARBA00009283"/>
    </source>
</evidence>
<dbReference type="GeneID" id="20203436"/>
<dbReference type="EnsemblMetazoa" id="HelroT170990">
    <property type="protein sequence ID" value="HelroP170990"/>
    <property type="gene ID" value="HelroG170990"/>
</dbReference>
<dbReference type="EMBL" id="KB096275">
    <property type="protein sequence ID" value="ESO06954.1"/>
    <property type="molecule type" value="Genomic_DNA"/>
</dbReference>
<dbReference type="HOGENOM" id="CLU_534517_0_0_1"/>
<dbReference type="InterPro" id="IPR000407">
    <property type="entry name" value="GDA1_CD39_NTPase"/>
</dbReference>
<feature type="signal peptide" evidence="5">
    <location>
        <begin position="1"/>
        <end position="39"/>
    </location>
</feature>
<reference evidence="7" key="3">
    <citation type="submission" date="2015-06" db="UniProtKB">
        <authorList>
            <consortium name="EnsemblMetazoa"/>
        </authorList>
    </citation>
    <scope>IDENTIFICATION</scope>
</reference>
<reference evidence="6 8" key="2">
    <citation type="journal article" date="2013" name="Nature">
        <title>Insights into bilaterian evolution from three spiralian genomes.</title>
        <authorList>
            <person name="Simakov O."/>
            <person name="Marletaz F."/>
            <person name="Cho S.J."/>
            <person name="Edsinger-Gonzales E."/>
            <person name="Havlak P."/>
            <person name="Hellsten U."/>
            <person name="Kuo D.H."/>
            <person name="Larsson T."/>
            <person name="Lv J."/>
            <person name="Arendt D."/>
            <person name="Savage R."/>
            <person name="Osoegawa K."/>
            <person name="de Jong P."/>
            <person name="Grimwood J."/>
            <person name="Chapman J.A."/>
            <person name="Shapiro H."/>
            <person name="Aerts A."/>
            <person name="Otillar R.P."/>
            <person name="Terry A.Y."/>
            <person name="Boore J.L."/>
            <person name="Grigoriev I.V."/>
            <person name="Lindberg D.R."/>
            <person name="Seaver E.C."/>
            <person name="Weisblat D.A."/>
            <person name="Putnam N.H."/>
            <person name="Rokhsar D.S."/>
        </authorList>
    </citation>
    <scope>NUCLEOTIDE SEQUENCE</scope>
</reference>
<gene>
    <name evidence="7" type="primary">20203436</name>
    <name evidence="6" type="ORF">HELRODRAFT_170990</name>
</gene>
<dbReference type="Pfam" id="PF01150">
    <property type="entry name" value="GDA1_CD39"/>
    <property type="match status" value="1"/>
</dbReference>
<keyword evidence="4" id="KW-0547">Nucleotide-binding</keyword>
<dbReference type="Gene3D" id="3.30.420.40">
    <property type="match status" value="1"/>
</dbReference>
<dbReference type="KEGG" id="hro:HELRODRAFT_170990"/>
<feature type="active site" description="Proton acceptor" evidence="3">
    <location>
        <position position="169"/>
    </location>
</feature>
<sequence length="425" mass="47694">MLHRKYFMLSSPPEVFIFSRNATKFIFLLLALMAACMDCMPTTSPGYAIVVDAGSSGTRCWVYKLTPVAGNKLPKIEIVNKEKYKGGMAKQITEIKASLEKIVKFAKTHVPADQHAKTPIYFMATAGMRYLAENSATSVFDSIDHFLSDPAKCPFQHETPARILSGQEEGTFAWLSVNYLKGVLDDETLKDPTSKTFGVLEMGGASVQITFVPRSQILDNVFQFKFHRNKFHIYSHSYLNYGQETVREILDNSTLSRNNRHLSSNYVLNPCQIKDDTRAASESLNTSLLGTGHFEECVDMIRDMFVIPNKNCAPGPCTINNIYQPSIPRNQTFFAIGVIYKVLRDLGIDTSKPVKPSVIKYEATRFCSQNIPSLTDFQKLACPIGIYLYVLLVDVFKFAEDSEQIITIEEINGKTIGDFMLNVLS</sequence>
<dbReference type="GO" id="GO:0005524">
    <property type="term" value="F:ATP binding"/>
    <property type="evidence" value="ECO:0007669"/>
    <property type="project" value="UniProtKB-KW"/>
</dbReference>
<keyword evidence="5" id="KW-0732">Signal</keyword>
<evidence type="ECO:0000313" key="6">
    <source>
        <dbReference type="EMBL" id="ESO06954.1"/>
    </source>
</evidence>
<dbReference type="eggNOG" id="KOG1386">
    <property type="taxonomic scope" value="Eukaryota"/>
</dbReference>
<dbReference type="Proteomes" id="UP000015101">
    <property type="component" value="Unassembled WGS sequence"/>
</dbReference>
<accession>T1F3N7</accession>
<dbReference type="PANTHER" id="PTHR11782">
    <property type="entry name" value="ADENOSINE/GUANOSINE DIPHOSPHATASE"/>
    <property type="match status" value="1"/>
</dbReference>
<reference evidence="8" key="1">
    <citation type="submission" date="2012-12" db="EMBL/GenBank/DDBJ databases">
        <authorList>
            <person name="Hellsten U."/>
            <person name="Grimwood J."/>
            <person name="Chapman J.A."/>
            <person name="Shapiro H."/>
            <person name="Aerts A."/>
            <person name="Otillar R.P."/>
            <person name="Terry A.Y."/>
            <person name="Boore J.L."/>
            <person name="Simakov O."/>
            <person name="Marletaz F."/>
            <person name="Cho S.-J."/>
            <person name="Edsinger-Gonzales E."/>
            <person name="Havlak P."/>
            <person name="Kuo D.-H."/>
            <person name="Larsson T."/>
            <person name="Lv J."/>
            <person name="Arendt D."/>
            <person name="Savage R."/>
            <person name="Osoegawa K."/>
            <person name="de Jong P."/>
            <person name="Lindberg D.R."/>
            <person name="Seaver E.C."/>
            <person name="Weisblat D.A."/>
            <person name="Putnam N.H."/>
            <person name="Grigoriev I.V."/>
            <person name="Rokhsar D.S."/>
        </authorList>
    </citation>
    <scope>NUCLEOTIDE SEQUENCE</scope>
</reference>
<keyword evidence="2" id="KW-0378">Hydrolase</keyword>
<name>T1F3N7_HELRO</name>
<evidence type="ECO:0000313" key="8">
    <source>
        <dbReference type="Proteomes" id="UP000015101"/>
    </source>
</evidence>
<dbReference type="GO" id="GO:0017111">
    <property type="term" value="F:ribonucleoside triphosphate phosphatase activity"/>
    <property type="evidence" value="ECO:0000318"/>
    <property type="project" value="GO_Central"/>
</dbReference>
<dbReference type="Gene3D" id="3.30.420.150">
    <property type="entry name" value="Exopolyphosphatase. Domain 2"/>
    <property type="match status" value="1"/>
</dbReference>
<evidence type="ECO:0000313" key="7">
    <source>
        <dbReference type="EnsemblMetazoa" id="HelroP170990"/>
    </source>
</evidence>
<feature type="chain" id="PRO_5010980213" description="Ectonucleoside triphosphate diphosphohydrolase 1" evidence="5">
    <location>
        <begin position="40"/>
        <end position="425"/>
    </location>
</feature>
<dbReference type="STRING" id="6412.T1F3N7"/>
<dbReference type="PANTHER" id="PTHR11782:SF83">
    <property type="entry name" value="GUANOSINE-DIPHOSPHATASE"/>
    <property type="match status" value="1"/>
</dbReference>
<dbReference type="InParanoid" id="T1F3N7"/>
<dbReference type="CTD" id="20203436"/>
<dbReference type="GO" id="GO:0005886">
    <property type="term" value="C:plasma membrane"/>
    <property type="evidence" value="ECO:0000318"/>
    <property type="project" value="GO_Central"/>
</dbReference>
<protein>
    <recommendedName>
        <fullName evidence="9">Ectonucleoside triphosphate diphosphohydrolase 1</fullName>
    </recommendedName>
</protein>
<evidence type="ECO:0008006" key="9">
    <source>
        <dbReference type="Google" id="ProtNLM"/>
    </source>
</evidence>
<organism evidence="7 8">
    <name type="scientific">Helobdella robusta</name>
    <name type="common">Californian leech</name>
    <dbReference type="NCBI Taxonomy" id="6412"/>
    <lineage>
        <taxon>Eukaryota</taxon>
        <taxon>Metazoa</taxon>
        <taxon>Spiralia</taxon>
        <taxon>Lophotrochozoa</taxon>
        <taxon>Annelida</taxon>
        <taxon>Clitellata</taxon>
        <taxon>Hirudinea</taxon>
        <taxon>Rhynchobdellida</taxon>
        <taxon>Glossiphoniidae</taxon>
        <taxon>Helobdella</taxon>
    </lineage>
</organism>
<dbReference type="OrthoDB" id="6372431at2759"/>
<evidence type="ECO:0000256" key="5">
    <source>
        <dbReference type="SAM" id="SignalP"/>
    </source>
</evidence>
<dbReference type="GO" id="GO:0045134">
    <property type="term" value="F:UDP phosphatase activity"/>
    <property type="evidence" value="ECO:0000318"/>
    <property type="project" value="GO_Central"/>
</dbReference>
<keyword evidence="4" id="KW-0067">ATP-binding</keyword>